<dbReference type="RefSeq" id="XP_002425587.1">
    <property type="nucleotide sequence ID" value="XM_002425542.1"/>
</dbReference>
<dbReference type="InterPro" id="IPR024869">
    <property type="entry name" value="FAM20"/>
</dbReference>
<reference evidence="11" key="3">
    <citation type="submission" date="2020-05" db="UniProtKB">
        <authorList>
            <consortium name="EnsemblMetazoa"/>
        </authorList>
    </citation>
    <scope>IDENTIFICATION</scope>
    <source>
        <strain evidence="11">USDA</strain>
    </source>
</reference>
<dbReference type="CTD" id="8237392"/>
<comment type="cofactor">
    <cofactor evidence="8">
        <name>Mn(2+)</name>
        <dbReference type="ChEBI" id="CHEBI:29035"/>
    </cofactor>
</comment>
<comment type="similarity">
    <text evidence="2">Belongs to the FAM20 family.</text>
</comment>
<feature type="binding site" evidence="7">
    <location>
        <position position="325"/>
    </location>
    <ligand>
        <name>ATP</name>
        <dbReference type="ChEBI" id="CHEBI:30616"/>
    </ligand>
</feature>
<feature type="binding site" evidence="7">
    <location>
        <position position="125"/>
    </location>
    <ligand>
        <name>ATP</name>
        <dbReference type="ChEBI" id="CHEBI:30616"/>
    </ligand>
</feature>
<dbReference type="InterPro" id="IPR009581">
    <property type="entry name" value="FAM20_C"/>
</dbReference>
<keyword evidence="3" id="KW-0333">Golgi apparatus</keyword>
<evidence type="ECO:0000256" key="4">
    <source>
        <dbReference type="ARBA" id="ARBA00023157"/>
    </source>
</evidence>
<protein>
    <submittedName>
        <fullName evidence="10">Protein FAM20B, putative</fullName>
    </submittedName>
</protein>
<accession>E0VHS6</accession>
<dbReference type="PANTHER" id="PTHR12450">
    <property type="entry name" value="DENTIN MATRIX PROTEIN 4 PROTEIN FAM20"/>
    <property type="match status" value="1"/>
</dbReference>
<dbReference type="GO" id="GO:0046872">
    <property type="term" value="F:metal ion binding"/>
    <property type="evidence" value="ECO:0007669"/>
    <property type="project" value="UniProtKB-KW"/>
</dbReference>
<dbReference type="HOGENOM" id="CLU_028926_1_1_1"/>
<evidence type="ECO:0000256" key="7">
    <source>
        <dbReference type="PIRSR" id="PIRSR624869-2"/>
    </source>
</evidence>
<dbReference type="AlphaFoldDB" id="E0VHS6"/>
<comment type="subcellular location">
    <subcellularLocation>
        <location evidence="1">Golgi apparatus</location>
    </subcellularLocation>
</comment>
<dbReference type="PANTHER" id="PTHR12450:SF14">
    <property type="entry name" value="GLYCOSAMINOGLYCAN XYLOSYLKINASE"/>
    <property type="match status" value="1"/>
</dbReference>
<keyword evidence="7" id="KW-0067">ATP-binding</keyword>
<feature type="binding site" evidence="7">
    <location>
        <position position="311"/>
    </location>
    <ligand>
        <name>ATP</name>
        <dbReference type="ChEBI" id="CHEBI:30616"/>
    </ligand>
</feature>
<name>E0VHS6_PEDHC</name>
<evidence type="ECO:0000256" key="2">
    <source>
        <dbReference type="ARBA" id="ARBA00006557"/>
    </source>
</evidence>
<dbReference type="InParanoid" id="E0VHS6"/>
<dbReference type="OrthoDB" id="8583677at2759"/>
<organism>
    <name type="scientific">Pediculus humanus subsp. corporis</name>
    <name type="common">Body louse</name>
    <dbReference type="NCBI Taxonomy" id="121224"/>
    <lineage>
        <taxon>Eukaryota</taxon>
        <taxon>Metazoa</taxon>
        <taxon>Ecdysozoa</taxon>
        <taxon>Arthropoda</taxon>
        <taxon>Hexapoda</taxon>
        <taxon>Insecta</taxon>
        <taxon>Pterygota</taxon>
        <taxon>Neoptera</taxon>
        <taxon>Paraneoptera</taxon>
        <taxon>Psocodea</taxon>
        <taxon>Troctomorpha</taxon>
        <taxon>Phthiraptera</taxon>
        <taxon>Anoplura</taxon>
        <taxon>Pediculidae</taxon>
        <taxon>Pediculus</taxon>
    </lineage>
</organism>
<dbReference type="KEGG" id="phu:Phum_PHUM210760"/>
<evidence type="ECO:0000256" key="3">
    <source>
        <dbReference type="ARBA" id="ARBA00023034"/>
    </source>
</evidence>
<dbReference type="GO" id="GO:0016773">
    <property type="term" value="F:phosphotransferase activity, alcohol group as acceptor"/>
    <property type="evidence" value="ECO:0007669"/>
    <property type="project" value="TreeGrafter"/>
</dbReference>
<reference evidence="10" key="2">
    <citation type="submission" date="2007-04" db="EMBL/GenBank/DDBJ databases">
        <title>The genome of the human body louse.</title>
        <authorList>
            <consortium name="The Human Body Louse Genome Consortium"/>
            <person name="Kirkness E."/>
            <person name="Walenz B."/>
            <person name="Hass B."/>
            <person name="Bruggner R."/>
            <person name="Strausberg R."/>
        </authorList>
    </citation>
    <scope>NUCLEOTIDE SEQUENCE</scope>
    <source>
        <strain evidence="10">USDA</strain>
    </source>
</reference>
<dbReference type="EMBL" id="AAZO01002431">
    <property type="status" value="NOT_ANNOTATED_CDS"/>
    <property type="molecule type" value="Genomic_DNA"/>
</dbReference>
<dbReference type="Pfam" id="PF06702">
    <property type="entry name" value="Fam20C"/>
    <property type="match status" value="1"/>
</dbReference>
<sequence length="438" mass="50495">MPKFNSVNRIIDNNVKNDLTKKKKIGRYYVVDKKSQIKATINAEKNIKLHAKDIYNRYKKNLYSPVNILENITNNFFEVENNKIKMWEVAESVMIPQDAPLLGSVLRSLFSAKIIKADNAKKGTQLKLMLTLEGGQQALFKPQWYPRNEIITGPVYSGRDRHNGEVAAFYLSLLLNMRTVPITIGKKINLRSEIMPYATPELLDTFYDDGNNTCFYGVCLYCEPKSLVCAKNDIMEGALIMWLPTKIKFKKYPSPWQRSYKSNLVARWEMDENYCSDVKNSKQNNQNRLLDLTDAAIFDFLIDNGDRHHYEVPLGFNHSSIFLFDNGKSFGNPYIDHIDILAPLYQCCVIRKSTWERLKMFSGGLLSSSLRNLLKYSDITPVLTNSHLFALDRRQLFIFAAVEMCITQYGESKVFFKGNNNNNSNSNNNKNKIKVKFK</sequence>
<keyword evidence="12" id="KW-1185">Reference proteome</keyword>
<feature type="binding site" evidence="7">
    <location>
        <position position="141"/>
    </location>
    <ligand>
        <name>ATP</name>
        <dbReference type="ChEBI" id="CHEBI:30616"/>
    </ligand>
</feature>
<keyword evidence="8" id="KW-0479">Metal-binding</keyword>
<evidence type="ECO:0000256" key="1">
    <source>
        <dbReference type="ARBA" id="ARBA00004555"/>
    </source>
</evidence>
<dbReference type="OMA" id="AVWEDDM"/>
<feature type="active site" evidence="6">
    <location>
        <position position="306"/>
    </location>
</feature>
<evidence type="ECO:0000256" key="5">
    <source>
        <dbReference type="ARBA" id="ARBA00023180"/>
    </source>
</evidence>
<evidence type="ECO:0000256" key="6">
    <source>
        <dbReference type="PIRSR" id="PIRSR624869-1"/>
    </source>
</evidence>
<evidence type="ECO:0000256" key="8">
    <source>
        <dbReference type="PIRSR" id="PIRSR624869-3"/>
    </source>
</evidence>
<reference evidence="10" key="1">
    <citation type="submission" date="2007-04" db="EMBL/GenBank/DDBJ databases">
        <title>Annotation of Pediculus humanus corporis strain USDA.</title>
        <authorList>
            <person name="Kirkness E."/>
            <person name="Hannick L."/>
            <person name="Hass B."/>
            <person name="Bruggner R."/>
            <person name="Lawson D."/>
            <person name="Bidwell S."/>
            <person name="Joardar V."/>
            <person name="Caler E."/>
            <person name="Walenz B."/>
            <person name="Inman J."/>
            <person name="Schobel S."/>
            <person name="Galinsky K."/>
            <person name="Amedeo P."/>
            <person name="Strausberg R."/>
        </authorList>
    </citation>
    <scope>NUCLEOTIDE SEQUENCE</scope>
    <source>
        <strain evidence="10">USDA</strain>
    </source>
</reference>
<dbReference type="eggNOG" id="KOG3829">
    <property type="taxonomic scope" value="Eukaryota"/>
</dbReference>
<dbReference type="GO" id="GO:0005794">
    <property type="term" value="C:Golgi apparatus"/>
    <property type="evidence" value="ECO:0007669"/>
    <property type="project" value="UniProtKB-SubCell"/>
</dbReference>
<keyword evidence="5" id="KW-0325">Glycoprotein</keyword>
<dbReference type="EMBL" id="DS235171">
    <property type="protein sequence ID" value="EEB12849.1"/>
    <property type="molecule type" value="Genomic_DNA"/>
</dbReference>
<evidence type="ECO:0000313" key="12">
    <source>
        <dbReference type="Proteomes" id="UP000009046"/>
    </source>
</evidence>
<dbReference type="FunCoup" id="E0VHS6">
    <property type="interactions" value="1390"/>
</dbReference>
<dbReference type="STRING" id="121224.E0VHS6"/>
<dbReference type="EnsemblMetazoa" id="PHUM210760-RA">
    <property type="protein sequence ID" value="PHUM210760-PA"/>
    <property type="gene ID" value="PHUM210760"/>
</dbReference>
<feature type="binding site" evidence="8">
    <location>
        <position position="160"/>
    </location>
    <ligand>
        <name>Mn(2+)</name>
        <dbReference type="ChEBI" id="CHEBI:29035"/>
    </ligand>
</feature>
<dbReference type="Proteomes" id="UP000009046">
    <property type="component" value="Unassembled WGS sequence"/>
</dbReference>
<dbReference type="GO" id="GO:0005524">
    <property type="term" value="F:ATP binding"/>
    <property type="evidence" value="ECO:0007669"/>
    <property type="project" value="UniProtKB-KW"/>
</dbReference>
<keyword evidence="4" id="KW-1015">Disulfide bond</keyword>
<dbReference type="VEuPathDB" id="VectorBase:PHUM210760"/>
<feature type="binding site" evidence="8">
    <location>
        <position position="325"/>
    </location>
    <ligand>
        <name>Mn(2+)</name>
        <dbReference type="ChEBI" id="CHEBI:29035"/>
    </ligand>
</feature>
<feature type="binding site" evidence="7">
    <location>
        <begin position="240"/>
        <end position="243"/>
    </location>
    <ligand>
        <name>ATP</name>
        <dbReference type="ChEBI" id="CHEBI:30616"/>
    </ligand>
</feature>
<evidence type="ECO:0000259" key="9">
    <source>
        <dbReference type="Pfam" id="PF06702"/>
    </source>
</evidence>
<keyword evidence="7" id="KW-0547">Nucleotide-binding</keyword>
<proteinExistence type="inferred from homology"/>
<evidence type="ECO:0000313" key="10">
    <source>
        <dbReference type="EMBL" id="EEB12849.1"/>
    </source>
</evidence>
<evidence type="ECO:0000313" key="11">
    <source>
        <dbReference type="EnsemblMetazoa" id="PHUM210760-PA"/>
    </source>
</evidence>
<feature type="domain" description="FAM20 C-terminal" evidence="9">
    <location>
        <begin position="206"/>
        <end position="414"/>
    </location>
</feature>
<keyword evidence="8" id="KW-0464">Manganese</keyword>
<gene>
    <name evidence="11" type="primary">8237392</name>
    <name evidence="10" type="ORF">Phum_PHUM210760</name>
</gene>
<dbReference type="GeneID" id="8237392"/>